<name>A0A061AKG9_9MOLU</name>
<gene>
    <name evidence="9" type="ORF">Aocu_14540</name>
</gene>
<evidence type="ECO:0000256" key="2">
    <source>
        <dbReference type="ARBA" id="ARBA00009298"/>
    </source>
</evidence>
<proteinExistence type="inferred from homology"/>
<dbReference type="EMBL" id="LK028559">
    <property type="protein sequence ID" value="CDR31527.1"/>
    <property type="molecule type" value="Genomic_DNA"/>
</dbReference>
<feature type="transmembrane region" description="Helical" evidence="7">
    <location>
        <begin position="91"/>
        <end position="107"/>
    </location>
</feature>
<evidence type="ECO:0000259" key="8">
    <source>
        <dbReference type="Pfam" id="PF02308"/>
    </source>
</evidence>
<dbReference type="PATRIC" id="fig|35623.3.peg.1455"/>
<evidence type="ECO:0000313" key="10">
    <source>
        <dbReference type="Proteomes" id="UP000032434"/>
    </source>
</evidence>
<feature type="transmembrane region" description="Helical" evidence="7">
    <location>
        <begin position="53"/>
        <end position="71"/>
    </location>
</feature>
<evidence type="ECO:0000256" key="3">
    <source>
        <dbReference type="ARBA" id="ARBA00022475"/>
    </source>
</evidence>
<keyword evidence="10" id="KW-1185">Reference proteome</keyword>
<evidence type="ECO:0000256" key="4">
    <source>
        <dbReference type="ARBA" id="ARBA00022692"/>
    </source>
</evidence>
<dbReference type="Pfam" id="PF02308">
    <property type="entry name" value="MgtC"/>
    <property type="match status" value="1"/>
</dbReference>
<dbReference type="AlphaFoldDB" id="A0A061AKG9"/>
<dbReference type="Proteomes" id="UP000032434">
    <property type="component" value="Chromosome 1"/>
</dbReference>
<evidence type="ECO:0000256" key="6">
    <source>
        <dbReference type="ARBA" id="ARBA00023136"/>
    </source>
</evidence>
<dbReference type="HOGENOM" id="CLU_079292_1_3_14"/>
<comment type="subcellular location">
    <subcellularLocation>
        <location evidence="1">Cell membrane</location>
        <topology evidence="1">Multi-pass membrane protein</topology>
    </subcellularLocation>
</comment>
<evidence type="ECO:0000313" key="9">
    <source>
        <dbReference type="EMBL" id="CDR31527.1"/>
    </source>
</evidence>
<keyword evidence="4 7" id="KW-0812">Transmembrane</keyword>
<keyword evidence="3" id="KW-1003">Cell membrane</keyword>
<feature type="domain" description="MgtC/SapB/SrpB/YhiD N-terminal" evidence="8">
    <location>
        <begin position="36"/>
        <end position="155"/>
    </location>
</feature>
<feature type="transmembrane region" description="Helical" evidence="7">
    <location>
        <begin position="114"/>
        <end position="132"/>
    </location>
</feature>
<dbReference type="InterPro" id="IPR003416">
    <property type="entry name" value="MgtC/SapB/SrpB/YhiD_fam"/>
</dbReference>
<accession>A0A061AKG9</accession>
<reference evidence="10" key="1">
    <citation type="submission" date="2014-05" db="EMBL/GenBank/DDBJ databases">
        <authorList>
            <person name="Kube M."/>
        </authorList>
    </citation>
    <scope>NUCLEOTIDE SEQUENCE [LARGE SCALE GENOMIC DNA]</scope>
</reference>
<dbReference type="GO" id="GO:0005886">
    <property type="term" value="C:plasma membrane"/>
    <property type="evidence" value="ECO:0007669"/>
    <property type="project" value="UniProtKB-SubCell"/>
</dbReference>
<comment type="similarity">
    <text evidence="2">Belongs to the MgtC/SapB family.</text>
</comment>
<protein>
    <submittedName>
        <fullName evidence="9">MgtC/SapB/SrpB transporter family protein</fullName>
    </submittedName>
</protein>
<dbReference type="STRING" id="35623.Aocu_14540"/>
<evidence type="ECO:0000256" key="5">
    <source>
        <dbReference type="ARBA" id="ARBA00022989"/>
    </source>
</evidence>
<sequence>MHTLFQMPDGYDMIQSFLTWEQWLYMILIPGFVVVIVKFFIGMERQNVGKAAGISAHILVGLSALMISFVQRASYLSEVANGIGDPEGQRIIAQVVTGIGFIGAGVIMKDSRNIIHGITTAATIWFSALLGIVLGMGYLYEGTLFGVFVVLFIFLRDLKRGVNPFKPTDDEKFEKLHIDKK</sequence>
<evidence type="ECO:0000256" key="1">
    <source>
        <dbReference type="ARBA" id="ARBA00004651"/>
    </source>
</evidence>
<feature type="transmembrane region" description="Helical" evidence="7">
    <location>
        <begin position="23"/>
        <end position="41"/>
    </location>
</feature>
<feature type="transmembrane region" description="Helical" evidence="7">
    <location>
        <begin position="138"/>
        <end position="155"/>
    </location>
</feature>
<evidence type="ECO:0000256" key="7">
    <source>
        <dbReference type="SAM" id="Phobius"/>
    </source>
</evidence>
<dbReference type="FunCoup" id="A0A061AKG9">
    <property type="interactions" value="17"/>
</dbReference>
<dbReference type="RefSeq" id="WP_052670140.1">
    <property type="nucleotide sequence ID" value="NZ_FUZK01000004.1"/>
</dbReference>
<dbReference type="PANTHER" id="PTHR33778:SF1">
    <property type="entry name" value="MAGNESIUM TRANSPORTER YHID-RELATED"/>
    <property type="match status" value="1"/>
</dbReference>
<dbReference type="KEGG" id="aoc:Aocu_14540"/>
<dbReference type="PANTHER" id="PTHR33778">
    <property type="entry name" value="PROTEIN MGTC"/>
    <property type="match status" value="1"/>
</dbReference>
<dbReference type="PRINTS" id="PR01837">
    <property type="entry name" value="MGTCSAPBPROT"/>
</dbReference>
<keyword evidence="5 7" id="KW-1133">Transmembrane helix</keyword>
<keyword evidence="6 7" id="KW-0472">Membrane</keyword>
<organism evidence="9 10">
    <name type="scientific">Acholeplasma oculi</name>
    <dbReference type="NCBI Taxonomy" id="35623"/>
    <lineage>
        <taxon>Bacteria</taxon>
        <taxon>Bacillati</taxon>
        <taxon>Mycoplasmatota</taxon>
        <taxon>Mollicutes</taxon>
        <taxon>Acholeplasmatales</taxon>
        <taxon>Acholeplasmataceae</taxon>
        <taxon>Acholeplasma</taxon>
    </lineage>
</organism>
<dbReference type="InParanoid" id="A0A061AKG9"/>
<dbReference type="InterPro" id="IPR049177">
    <property type="entry name" value="MgtC_SapB_SrpB_YhiD_N"/>
</dbReference>
<dbReference type="OrthoDB" id="9811198at2"/>